<proteinExistence type="predicted"/>
<evidence type="ECO:0000313" key="3">
    <source>
        <dbReference type="Proteomes" id="UP000320582"/>
    </source>
</evidence>
<organism evidence="2 3">
    <name type="scientific">Roseinatronobacter monicus</name>
    <dbReference type="NCBI Taxonomy" id="393481"/>
    <lineage>
        <taxon>Bacteria</taxon>
        <taxon>Pseudomonadati</taxon>
        <taxon>Pseudomonadota</taxon>
        <taxon>Alphaproteobacteria</taxon>
        <taxon>Rhodobacterales</taxon>
        <taxon>Paracoccaceae</taxon>
        <taxon>Roseinatronobacter</taxon>
    </lineage>
</organism>
<reference evidence="2 3" key="1">
    <citation type="submission" date="2019-06" db="EMBL/GenBank/DDBJ databases">
        <title>Genomic Encyclopedia of Archaeal and Bacterial Type Strains, Phase II (KMG-II): from individual species to whole genera.</title>
        <authorList>
            <person name="Goeker M."/>
        </authorList>
    </citation>
    <scope>NUCLEOTIDE SEQUENCE [LARGE SCALE GENOMIC DNA]</scope>
    <source>
        <strain evidence="2 3">DSM 18423</strain>
    </source>
</reference>
<dbReference type="EMBL" id="VFPT01000004">
    <property type="protein sequence ID" value="TQM89955.1"/>
    <property type="molecule type" value="Genomic_DNA"/>
</dbReference>
<sequence>MRMVDAAIPRPARIPYPSIAEIRDAISNYNRIARTPSIGRLSSLAGRLTGAIGMTLIPNPAGQNSDLADPFQWLSTGQLNWATSVAESLGLSGLALQQGMAQMQRHLGDALGLEQSRQIAEGLLQQQLEFQGLPSPEAQAEAKRQLDELLARPKPEPEKKPGPPGPPVVPGPGPQITERKKDDPCEVGPYSRMSRKCAARGGQAHHIVPDFTLRAGPRPALSALDPTRLPNAPTLAQGMAICLTGHARATDRTGEHYAAHRVTDLAIAEAGLANTALPGTATWEDVRKASLAGIKAAKRDCLPAATAAIDAQFAGMPGNQALRAVIDYRTLPQGTRDLLQAGHRL</sequence>
<gene>
    <name evidence="2" type="ORF">BD293_4274</name>
</gene>
<evidence type="ECO:0000256" key="1">
    <source>
        <dbReference type="SAM" id="MobiDB-lite"/>
    </source>
</evidence>
<name>A0A543K4G8_9RHOB</name>
<keyword evidence="3" id="KW-1185">Reference proteome</keyword>
<protein>
    <submittedName>
        <fullName evidence="2">Uncharacterized protein</fullName>
    </submittedName>
</protein>
<dbReference type="AlphaFoldDB" id="A0A543K4G8"/>
<feature type="region of interest" description="Disordered" evidence="1">
    <location>
        <begin position="153"/>
        <end position="190"/>
    </location>
</feature>
<accession>A0A543K4G8</accession>
<feature type="compositionally biased region" description="Pro residues" evidence="1">
    <location>
        <begin position="162"/>
        <end position="173"/>
    </location>
</feature>
<comment type="caution">
    <text evidence="2">The sequence shown here is derived from an EMBL/GenBank/DDBJ whole genome shotgun (WGS) entry which is preliminary data.</text>
</comment>
<evidence type="ECO:0000313" key="2">
    <source>
        <dbReference type="EMBL" id="TQM89955.1"/>
    </source>
</evidence>
<dbReference type="Proteomes" id="UP000320582">
    <property type="component" value="Unassembled WGS sequence"/>
</dbReference>